<accession>A0A2R6NND3</accession>
<sequence>MHALVEEAAPAYDPQYVTQLLNCKKRGFFSPENDSITPEGHRWLASELSCTTPYTIGEHCVERMKFDTHGPRVMLIRRLFCNAISEQETVVDGHPRRGERNVAAVQWMEPVWERDEDCYDLIDGPVLQGAPTPMDVVDGLNIPPQ</sequence>
<keyword evidence="2" id="KW-1185">Reference proteome</keyword>
<gene>
    <name evidence="1" type="ORF">PHLCEN_2v10289</name>
</gene>
<protein>
    <submittedName>
        <fullName evidence="1">Uncharacterized protein</fullName>
    </submittedName>
</protein>
<evidence type="ECO:0000313" key="2">
    <source>
        <dbReference type="Proteomes" id="UP000186601"/>
    </source>
</evidence>
<proteinExistence type="predicted"/>
<dbReference type="Proteomes" id="UP000186601">
    <property type="component" value="Unassembled WGS sequence"/>
</dbReference>
<organism evidence="1 2">
    <name type="scientific">Hermanssonia centrifuga</name>
    <dbReference type="NCBI Taxonomy" id="98765"/>
    <lineage>
        <taxon>Eukaryota</taxon>
        <taxon>Fungi</taxon>
        <taxon>Dikarya</taxon>
        <taxon>Basidiomycota</taxon>
        <taxon>Agaricomycotina</taxon>
        <taxon>Agaricomycetes</taxon>
        <taxon>Polyporales</taxon>
        <taxon>Meruliaceae</taxon>
        <taxon>Hermanssonia</taxon>
    </lineage>
</organism>
<name>A0A2R6NND3_9APHY</name>
<dbReference type="AlphaFoldDB" id="A0A2R6NND3"/>
<reference evidence="1 2" key="1">
    <citation type="submission" date="2018-02" db="EMBL/GenBank/DDBJ databases">
        <title>Genome sequence of the basidiomycete white-rot fungus Phlebia centrifuga.</title>
        <authorList>
            <person name="Granchi Z."/>
            <person name="Peng M."/>
            <person name="de Vries R.P."/>
            <person name="Hilden K."/>
            <person name="Makela M.R."/>
            <person name="Grigoriev I."/>
            <person name="Riley R."/>
        </authorList>
    </citation>
    <scope>NUCLEOTIDE SEQUENCE [LARGE SCALE GENOMIC DNA]</scope>
    <source>
        <strain evidence="1 2">FBCC195</strain>
    </source>
</reference>
<dbReference type="EMBL" id="MLYV02001051">
    <property type="protein sequence ID" value="PSR73892.1"/>
    <property type="molecule type" value="Genomic_DNA"/>
</dbReference>
<comment type="caution">
    <text evidence="1">The sequence shown here is derived from an EMBL/GenBank/DDBJ whole genome shotgun (WGS) entry which is preliminary data.</text>
</comment>
<evidence type="ECO:0000313" key="1">
    <source>
        <dbReference type="EMBL" id="PSR73892.1"/>
    </source>
</evidence>